<protein>
    <submittedName>
        <fullName evidence="10">Nucleoside diphosphate-linked moiety X motif 19</fullName>
    </submittedName>
</protein>
<dbReference type="CDD" id="cd18870">
    <property type="entry name" value="NUDIX_AcylCoAdiphos_Nudt19"/>
    <property type="match status" value="1"/>
</dbReference>
<dbReference type="GO" id="GO:0005739">
    <property type="term" value="C:mitochondrion"/>
    <property type="evidence" value="ECO:0007669"/>
    <property type="project" value="TreeGrafter"/>
</dbReference>
<dbReference type="EMBL" id="BPLR01020967">
    <property type="protein sequence ID" value="GIX84451.1"/>
    <property type="molecule type" value="Genomic_DNA"/>
</dbReference>
<proteinExistence type="inferred from homology"/>
<dbReference type="AlphaFoldDB" id="A0AAV4NI31"/>
<accession>A0AAV4NI31</accession>
<name>A0AAV4NI31_CAEEX</name>
<evidence type="ECO:0000256" key="5">
    <source>
        <dbReference type="ARBA" id="ARBA00022801"/>
    </source>
</evidence>
<dbReference type="PANTHER" id="PTHR12318">
    <property type="entry name" value="TESTOSTERONE-REGULATED PROTEIN RP2"/>
    <property type="match status" value="1"/>
</dbReference>
<dbReference type="SUPFAM" id="SSF55811">
    <property type="entry name" value="Nudix"/>
    <property type="match status" value="1"/>
</dbReference>
<feature type="compositionally biased region" description="Basic and acidic residues" evidence="8">
    <location>
        <begin position="29"/>
        <end position="48"/>
    </location>
</feature>
<evidence type="ECO:0000256" key="3">
    <source>
        <dbReference type="ARBA" id="ARBA00005582"/>
    </source>
</evidence>
<dbReference type="PANTHER" id="PTHR12318:SF0">
    <property type="entry name" value="ACYL-COENZYME A DIPHOSPHATASE NUDT19"/>
    <property type="match status" value="1"/>
</dbReference>
<evidence type="ECO:0000313" key="11">
    <source>
        <dbReference type="Proteomes" id="UP001054945"/>
    </source>
</evidence>
<comment type="cofactor">
    <cofactor evidence="1">
        <name>Mn(2+)</name>
        <dbReference type="ChEBI" id="CHEBI:29035"/>
    </cofactor>
</comment>
<evidence type="ECO:0000256" key="8">
    <source>
        <dbReference type="SAM" id="MobiDB-lite"/>
    </source>
</evidence>
<feature type="region of interest" description="Disordered" evidence="8">
    <location>
        <begin position="28"/>
        <end position="66"/>
    </location>
</feature>
<dbReference type="GO" id="GO:0016818">
    <property type="term" value="F:hydrolase activity, acting on acid anhydrides, in phosphorus-containing anhydrides"/>
    <property type="evidence" value="ECO:0007669"/>
    <property type="project" value="InterPro"/>
</dbReference>
<organism evidence="10 11">
    <name type="scientific">Caerostris extrusa</name>
    <name type="common">Bark spider</name>
    <name type="synonym">Caerostris bankana</name>
    <dbReference type="NCBI Taxonomy" id="172846"/>
    <lineage>
        <taxon>Eukaryota</taxon>
        <taxon>Metazoa</taxon>
        <taxon>Ecdysozoa</taxon>
        <taxon>Arthropoda</taxon>
        <taxon>Chelicerata</taxon>
        <taxon>Arachnida</taxon>
        <taxon>Araneae</taxon>
        <taxon>Araneomorphae</taxon>
        <taxon>Entelegynae</taxon>
        <taxon>Araneoidea</taxon>
        <taxon>Araneidae</taxon>
        <taxon>Caerostris</taxon>
    </lineage>
</organism>
<dbReference type="Proteomes" id="UP001054945">
    <property type="component" value="Unassembled WGS sequence"/>
</dbReference>
<evidence type="ECO:0000256" key="4">
    <source>
        <dbReference type="ARBA" id="ARBA00022723"/>
    </source>
</evidence>
<evidence type="ECO:0000313" key="10">
    <source>
        <dbReference type="EMBL" id="GIX84451.1"/>
    </source>
</evidence>
<evidence type="ECO:0000256" key="7">
    <source>
        <dbReference type="ARBA" id="ARBA00023211"/>
    </source>
</evidence>
<keyword evidence="6" id="KW-0460">Magnesium</keyword>
<dbReference type="InterPro" id="IPR015797">
    <property type="entry name" value="NUDIX_hydrolase-like_dom_sf"/>
</dbReference>
<comment type="cofactor">
    <cofactor evidence="2">
        <name>Mg(2+)</name>
        <dbReference type="ChEBI" id="CHEBI:18420"/>
    </cofactor>
</comment>
<dbReference type="InterPro" id="IPR039121">
    <property type="entry name" value="NUDT19"/>
</dbReference>
<evidence type="ECO:0000256" key="2">
    <source>
        <dbReference type="ARBA" id="ARBA00001946"/>
    </source>
</evidence>
<keyword evidence="7" id="KW-0464">Manganese</keyword>
<evidence type="ECO:0000259" key="9">
    <source>
        <dbReference type="PROSITE" id="PS51462"/>
    </source>
</evidence>
<evidence type="ECO:0000256" key="6">
    <source>
        <dbReference type="ARBA" id="ARBA00022842"/>
    </source>
</evidence>
<dbReference type="PROSITE" id="PS51462">
    <property type="entry name" value="NUDIX"/>
    <property type="match status" value="1"/>
</dbReference>
<comment type="caution">
    <text evidence="10">The sequence shown here is derived from an EMBL/GenBank/DDBJ whole genome shotgun (WGS) entry which is preliminary data.</text>
</comment>
<evidence type="ECO:0000256" key="1">
    <source>
        <dbReference type="ARBA" id="ARBA00001936"/>
    </source>
</evidence>
<dbReference type="GO" id="GO:0046872">
    <property type="term" value="F:metal ion binding"/>
    <property type="evidence" value="ECO:0007669"/>
    <property type="project" value="UniProtKB-KW"/>
</dbReference>
<keyword evidence="11" id="KW-1185">Reference proteome</keyword>
<gene>
    <name evidence="10" type="primary">NUDT19</name>
    <name evidence="10" type="ORF">CEXT_225361</name>
</gene>
<keyword evidence="4" id="KW-0479">Metal-binding</keyword>
<feature type="domain" description="Nudix hydrolase" evidence="9">
    <location>
        <begin position="75"/>
        <end position="308"/>
    </location>
</feature>
<reference evidence="10 11" key="1">
    <citation type="submission" date="2021-06" db="EMBL/GenBank/DDBJ databases">
        <title>Caerostris extrusa draft genome.</title>
        <authorList>
            <person name="Kono N."/>
            <person name="Arakawa K."/>
        </authorList>
    </citation>
    <scope>NUCLEOTIDE SEQUENCE [LARGE SCALE GENOMIC DNA]</scope>
</reference>
<keyword evidence="5" id="KW-0378">Hydrolase</keyword>
<dbReference type="Gene3D" id="3.90.79.10">
    <property type="entry name" value="Nucleoside Triphosphate Pyrophosphohydrolase"/>
    <property type="match status" value="1"/>
</dbReference>
<dbReference type="InterPro" id="IPR000086">
    <property type="entry name" value="NUDIX_hydrolase_dom"/>
</dbReference>
<comment type="similarity">
    <text evidence="3">Belongs to the Nudix hydrolase family.</text>
</comment>
<sequence>MKQLRSNVHSRQPICFNFSHSVGIYFSIQDRDGDRPPVARGGQRDDRGSNLATGAGGQQPGQHDAPRPLLRQAAGQQEPLRLPPADGQEERAQLLHGQRLRVPGRTGGDRGLLAPVVLGLRGRGRHQAVPRGVRLRCGGPAAPHHHRVRHPAVRRGAAAPAECGGGPLPPDVALRIAAVRETFEETGVLLMARGGPSSSPPSSWYEGVDVVSWQERIRRDPLAFADFCLEARVCPDIWSLHEWWDWLTPTSVGHRRYDTMFYVCCLEKQPDVVLDHSEVVTLKWCTPEEMLEEHSTNAVFLAPPQVYELSRLLHFSSFQALRSFAGERARKGVQRWLPVIVTCMDGAISLLPGDEMYPRKPDYLGKSPGPDYPASVDEMRKRHSGIHRIEVRGPICTARCTVSPPCGHLQPLTYRPDGPLVQSYL</sequence>